<feature type="transmembrane region" description="Helical" evidence="1">
    <location>
        <begin position="138"/>
        <end position="162"/>
    </location>
</feature>
<evidence type="ECO:0008006" key="4">
    <source>
        <dbReference type="Google" id="ProtNLM"/>
    </source>
</evidence>
<dbReference type="EMBL" id="BAAAVS010000023">
    <property type="protein sequence ID" value="GAA3036038.1"/>
    <property type="molecule type" value="Genomic_DNA"/>
</dbReference>
<evidence type="ECO:0000313" key="3">
    <source>
        <dbReference type="Proteomes" id="UP001501035"/>
    </source>
</evidence>
<protein>
    <recommendedName>
        <fullName evidence="4">DUF2567 domain-containing protein</fullName>
    </recommendedName>
</protein>
<accession>A0ABP6LCN9</accession>
<comment type="caution">
    <text evidence="2">The sequence shown here is derived from an EMBL/GenBank/DDBJ whole genome shotgun (WGS) entry which is preliminary data.</text>
</comment>
<keyword evidence="3" id="KW-1185">Reference proteome</keyword>
<keyword evidence="1" id="KW-0812">Transmembrane</keyword>
<keyword evidence="1" id="KW-0472">Membrane</keyword>
<evidence type="ECO:0000256" key="1">
    <source>
        <dbReference type="SAM" id="Phobius"/>
    </source>
</evidence>
<dbReference type="Proteomes" id="UP001501035">
    <property type="component" value="Unassembled WGS sequence"/>
</dbReference>
<evidence type="ECO:0000313" key="2">
    <source>
        <dbReference type="EMBL" id="GAA3036038.1"/>
    </source>
</evidence>
<reference evidence="3" key="1">
    <citation type="journal article" date="2019" name="Int. J. Syst. Evol. Microbiol.">
        <title>The Global Catalogue of Microorganisms (GCM) 10K type strain sequencing project: providing services to taxonomists for standard genome sequencing and annotation.</title>
        <authorList>
            <consortium name="The Broad Institute Genomics Platform"/>
            <consortium name="The Broad Institute Genome Sequencing Center for Infectious Disease"/>
            <person name="Wu L."/>
            <person name="Ma J."/>
        </authorList>
    </citation>
    <scope>NUCLEOTIDE SEQUENCE [LARGE SCALE GENOMIC DNA]</scope>
    <source>
        <strain evidence="3">JCM 14234</strain>
    </source>
</reference>
<sequence>MTSRALALAATLSALLAGALTLLPWVSLEARGLPMRWAGLGLYYGDDVGVVPSIQPLGWAVVVVTLEALLVLGFELFAPGPAGVLRRWLFLGLAGLAVAVAVLVVVVVAVPGLLYGNALEDLGEFAGAGAVDGGRDVLVLPTLIGVLCWLVVTAVIAGLGFVRASGPEAGRAASHMNPCAPGDGGEP</sequence>
<proteinExistence type="predicted"/>
<dbReference type="RefSeq" id="WP_290713230.1">
    <property type="nucleotide sequence ID" value="NZ_BAAAVS010000023.1"/>
</dbReference>
<gene>
    <name evidence="2" type="ORF">GCM10010528_15940</name>
</gene>
<feature type="transmembrane region" description="Helical" evidence="1">
    <location>
        <begin position="89"/>
        <end position="118"/>
    </location>
</feature>
<name>A0ABP6LCN9_9ACTN</name>
<organism evidence="2 3">
    <name type="scientific">Gordonia defluvii</name>
    <dbReference type="NCBI Taxonomy" id="283718"/>
    <lineage>
        <taxon>Bacteria</taxon>
        <taxon>Bacillati</taxon>
        <taxon>Actinomycetota</taxon>
        <taxon>Actinomycetes</taxon>
        <taxon>Mycobacteriales</taxon>
        <taxon>Gordoniaceae</taxon>
        <taxon>Gordonia</taxon>
    </lineage>
</organism>
<keyword evidence="1" id="KW-1133">Transmembrane helix</keyword>
<feature type="transmembrane region" description="Helical" evidence="1">
    <location>
        <begin position="54"/>
        <end position="77"/>
    </location>
</feature>